<evidence type="ECO:0000313" key="1">
    <source>
        <dbReference type="EMBL" id="SLN67693.1"/>
    </source>
</evidence>
<evidence type="ECO:0008006" key="3">
    <source>
        <dbReference type="Google" id="ProtNLM"/>
    </source>
</evidence>
<dbReference type="EMBL" id="FWFK01000007">
    <property type="protein sequence ID" value="SLN67693.1"/>
    <property type="molecule type" value="Genomic_DNA"/>
</dbReference>
<proteinExistence type="predicted"/>
<protein>
    <recommendedName>
        <fullName evidence="3">DUF1643 domain-containing protein</fullName>
    </recommendedName>
</protein>
<evidence type="ECO:0000313" key="2">
    <source>
        <dbReference type="Proteomes" id="UP000193570"/>
    </source>
</evidence>
<dbReference type="RefSeq" id="WP_085793150.1">
    <property type="nucleotide sequence ID" value="NZ_FWFK01000007.1"/>
</dbReference>
<keyword evidence="2" id="KW-1185">Reference proteome</keyword>
<reference evidence="1 2" key="1">
    <citation type="submission" date="2017-03" db="EMBL/GenBank/DDBJ databases">
        <authorList>
            <person name="Afonso C.L."/>
            <person name="Miller P.J."/>
            <person name="Scott M.A."/>
            <person name="Spackman E."/>
            <person name="Goraichik I."/>
            <person name="Dimitrov K.M."/>
            <person name="Suarez D.L."/>
            <person name="Swayne D.E."/>
        </authorList>
    </citation>
    <scope>NUCLEOTIDE SEQUENCE [LARGE SCALE GENOMIC DNA]</scope>
    <source>
        <strain evidence="1 2">CECT 8625</strain>
    </source>
</reference>
<dbReference type="Pfam" id="PF07799">
    <property type="entry name" value="DUF1643"/>
    <property type="match status" value="1"/>
</dbReference>
<gene>
    <name evidence="1" type="ORF">ROJ8625_03476</name>
</gene>
<sequence>MLTRRFERDGTVSAAHYSPCDAYRYGLERIWNPDRAPILFVMLNPSTATERANDPTIERCERRARAMDAGGVRIANLFAWRATRPADLRRAEAPEGPGNAALLSEWSENAAMTIAAWGVHGALRGAGPAAARRLGALWHLGLTRDGHPRHPLYVPYAVAPSEWPPTDRYAVPER</sequence>
<organism evidence="1 2">
    <name type="scientific">Roseivivax jejudonensis</name>
    <dbReference type="NCBI Taxonomy" id="1529041"/>
    <lineage>
        <taxon>Bacteria</taxon>
        <taxon>Pseudomonadati</taxon>
        <taxon>Pseudomonadota</taxon>
        <taxon>Alphaproteobacteria</taxon>
        <taxon>Rhodobacterales</taxon>
        <taxon>Roseobacteraceae</taxon>
        <taxon>Roseivivax</taxon>
    </lineage>
</organism>
<accession>A0A1X7A1L8</accession>
<dbReference type="InterPro" id="IPR012441">
    <property type="entry name" value="DUF1643"/>
</dbReference>
<dbReference type="AlphaFoldDB" id="A0A1X7A1L8"/>
<dbReference type="OrthoDB" id="9807577at2"/>
<name>A0A1X7A1L8_9RHOB</name>
<dbReference type="Proteomes" id="UP000193570">
    <property type="component" value="Unassembled WGS sequence"/>
</dbReference>